<feature type="domain" description="HTH tetR-type" evidence="3">
    <location>
        <begin position="2"/>
        <end position="62"/>
    </location>
</feature>
<dbReference type="Pfam" id="PF00440">
    <property type="entry name" value="TetR_N"/>
    <property type="match status" value="1"/>
</dbReference>
<evidence type="ECO:0000256" key="1">
    <source>
        <dbReference type="ARBA" id="ARBA00023125"/>
    </source>
</evidence>
<dbReference type="PANTHER" id="PTHR43479">
    <property type="entry name" value="ACREF/ENVCD OPERON REPRESSOR-RELATED"/>
    <property type="match status" value="1"/>
</dbReference>
<dbReference type="PROSITE" id="PS50977">
    <property type="entry name" value="HTH_TETR_2"/>
    <property type="match status" value="1"/>
</dbReference>
<proteinExistence type="predicted"/>
<evidence type="ECO:0000256" key="2">
    <source>
        <dbReference type="PROSITE-ProRule" id="PRU00335"/>
    </source>
</evidence>
<dbReference type="InterPro" id="IPR036271">
    <property type="entry name" value="Tet_transcr_reg_TetR-rel_C_sf"/>
</dbReference>
<dbReference type="InterPro" id="IPR009057">
    <property type="entry name" value="Homeodomain-like_sf"/>
</dbReference>
<dbReference type="EMBL" id="FOMT01000003">
    <property type="protein sequence ID" value="SFE53168.1"/>
    <property type="molecule type" value="Genomic_DNA"/>
</dbReference>
<evidence type="ECO:0000259" key="3">
    <source>
        <dbReference type="PROSITE" id="PS50977"/>
    </source>
</evidence>
<dbReference type="InterPro" id="IPR001647">
    <property type="entry name" value="HTH_TetR"/>
</dbReference>
<evidence type="ECO:0000313" key="5">
    <source>
        <dbReference type="Proteomes" id="UP000198855"/>
    </source>
</evidence>
<dbReference type="Gene3D" id="1.10.357.10">
    <property type="entry name" value="Tetracycline Repressor, domain 2"/>
    <property type="match status" value="1"/>
</dbReference>
<dbReference type="RefSeq" id="WP_091187314.1">
    <property type="nucleotide sequence ID" value="NZ_FOMT01000003.1"/>
</dbReference>
<accession>A0A1I2BBB0</accession>
<dbReference type="Proteomes" id="UP000198855">
    <property type="component" value="Unassembled WGS sequence"/>
</dbReference>
<dbReference type="GO" id="GO:0003677">
    <property type="term" value="F:DNA binding"/>
    <property type="evidence" value="ECO:0007669"/>
    <property type="project" value="UniProtKB-UniRule"/>
</dbReference>
<keyword evidence="1 2" id="KW-0238">DNA-binding</keyword>
<dbReference type="OrthoDB" id="9812484at2"/>
<sequence>MITTKENMCEVAVSMFKELGFEQVSINMICNQLKVTRGSFYHHFTSKNELLLFWFSTQVTNISLDLSLISPKQILKKHTLDYAAILHQVGHDFMYHILMADFELDGEHFHTYLNAEGQSIDLIRKAIERKEIHSTEPAKKLFDAYTAAMIGAIVMWKFDNGQFDIVSKIESIFDTIFN</sequence>
<evidence type="ECO:0000313" key="4">
    <source>
        <dbReference type="EMBL" id="SFE53168.1"/>
    </source>
</evidence>
<dbReference type="PROSITE" id="PS01081">
    <property type="entry name" value="HTH_TETR_1"/>
    <property type="match status" value="1"/>
</dbReference>
<dbReference type="PRINTS" id="PR00455">
    <property type="entry name" value="HTHTETR"/>
</dbReference>
<dbReference type="AlphaFoldDB" id="A0A1I2BBB0"/>
<organism evidence="4 5">
    <name type="scientific">Paenibacillus catalpae</name>
    <dbReference type="NCBI Taxonomy" id="1045775"/>
    <lineage>
        <taxon>Bacteria</taxon>
        <taxon>Bacillati</taxon>
        <taxon>Bacillota</taxon>
        <taxon>Bacilli</taxon>
        <taxon>Bacillales</taxon>
        <taxon>Paenibacillaceae</taxon>
        <taxon>Paenibacillus</taxon>
    </lineage>
</organism>
<dbReference type="SUPFAM" id="SSF48498">
    <property type="entry name" value="Tetracyclin repressor-like, C-terminal domain"/>
    <property type="match status" value="1"/>
</dbReference>
<dbReference type="SUPFAM" id="SSF46689">
    <property type="entry name" value="Homeodomain-like"/>
    <property type="match status" value="1"/>
</dbReference>
<feature type="DNA-binding region" description="H-T-H motif" evidence="2">
    <location>
        <begin position="25"/>
        <end position="44"/>
    </location>
</feature>
<gene>
    <name evidence="4" type="ORF">SAMN05216378_3444</name>
</gene>
<name>A0A1I2BBB0_9BACL</name>
<reference evidence="5" key="1">
    <citation type="submission" date="2016-10" db="EMBL/GenBank/DDBJ databases">
        <authorList>
            <person name="Varghese N."/>
            <person name="Submissions S."/>
        </authorList>
    </citation>
    <scope>NUCLEOTIDE SEQUENCE [LARGE SCALE GENOMIC DNA]</scope>
    <source>
        <strain evidence="5">CGMCC 1.10784</strain>
    </source>
</reference>
<protein>
    <submittedName>
        <fullName evidence="4">DNA-binding transcriptional regulator, AcrR family</fullName>
    </submittedName>
</protein>
<dbReference type="InterPro" id="IPR023772">
    <property type="entry name" value="DNA-bd_HTH_TetR-type_CS"/>
</dbReference>
<dbReference type="InterPro" id="IPR050624">
    <property type="entry name" value="HTH-type_Tx_Regulator"/>
</dbReference>
<keyword evidence="5" id="KW-1185">Reference proteome</keyword>
<dbReference type="PANTHER" id="PTHR43479:SF11">
    <property type="entry name" value="ACREF_ENVCD OPERON REPRESSOR-RELATED"/>
    <property type="match status" value="1"/>
</dbReference>